<evidence type="ECO:0000313" key="2">
    <source>
        <dbReference type="EMBL" id="EAU86720.2"/>
    </source>
</evidence>
<dbReference type="RefSeq" id="XP_001835078.2">
    <property type="nucleotide sequence ID" value="XM_001835026.2"/>
</dbReference>
<dbReference type="InParanoid" id="A8NN97"/>
<feature type="region of interest" description="Disordered" evidence="1">
    <location>
        <begin position="338"/>
        <end position="512"/>
    </location>
</feature>
<feature type="region of interest" description="Disordered" evidence="1">
    <location>
        <begin position="548"/>
        <end position="569"/>
    </location>
</feature>
<reference evidence="2 3" key="1">
    <citation type="journal article" date="2010" name="Proc. Natl. Acad. Sci. U.S.A.">
        <title>Insights into evolution of multicellular fungi from the assembled chromosomes of the mushroom Coprinopsis cinerea (Coprinus cinereus).</title>
        <authorList>
            <person name="Stajich J.E."/>
            <person name="Wilke S.K."/>
            <person name="Ahren D."/>
            <person name="Au C.H."/>
            <person name="Birren B.W."/>
            <person name="Borodovsky M."/>
            <person name="Burns C."/>
            <person name="Canback B."/>
            <person name="Casselton L.A."/>
            <person name="Cheng C.K."/>
            <person name="Deng J."/>
            <person name="Dietrich F.S."/>
            <person name="Fargo D.C."/>
            <person name="Farman M.L."/>
            <person name="Gathman A.C."/>
            <person name="Goldberg J."/>
            <person name="Guigo R."/>
            <person name="Hoegger P.J."/>
            <person name="Hooker J.B."/>
            <person name="Huggins A."/>
            <person name="James T.Y."/>
            <person name="Kamada T."/>
            <person name="Kilaru S."/>
            <person name="Kodira C."/>
            <person name="Kues U."/>
            <person name="Kupfer D."/>
            <person name="Kwan H.S."/>
            <person name="Lomsadze A."/>
            <person name="Li W."/>
            <person name="Lilly W.W."/>
            <person name="Ma L.J."/>
            <person name="Mackey A.J."/>
            <person name="Manning G."/>
            <person name="Martin F."/>
            <person name="Muraguchi H."/>
            <person name="Natvig D.O."/>
            <person name="Palmerini H."/>
            <person name="Ramesh M.A."/>
            <person name="Rehmeyer C.J."/>
            <person name="Roe B.A."/>
            <person name="Shenoy N."/>
            <person name="Stanke M."/>
            <person name="Ter-Hovhannisyan V."/>
            <person name="Tunlid A."/>
            <person name="Velagapudi R."/>
            <person name="Vision T.J."/>
            <person name="Zeng Q."/>
            <person name="Zolan M.E."/>
            <person name="Pukkila P.J."/>
        </authorList>
    </citation>
    <scope>NUCLEOTIDE SEQUENCE [LARGE SCALE GENOMIC DNA]</scope>
    <source>
        <strain evidence="3">Okayama-7 / 130 / ATCC MYA-4618 / FGSC 9003</strain>
    </source>
</reference>
<dbReference type="VEuPathDB" id="FungiDB:CC1G_06481"/>
<feature type="region of interest" description="Disordered" evidence="1">
    <location>
        <begin position="250"/>
        <end position="304"/>
    </location>
</feature>
<comment type="caution">
    <text evidence="2">The sequence shown here is derived from an EMBL/GenBank/DDBJ whole genome shotgun (WGS) entry which is preliminary data.</text>
</comment>
<feature type="region of interest" description="Disordered" evidence="1">
    <location>
        <begin position="22"/>
        <end position="169"/>
    </location>
</feature>
<keyword evidence="3" id="KW-1185">Reference proteome</keyword>
<feature type="compositionally biased region" description="Low complexity" evidence="1">
    <location>
        <begin position="272"/>
        <end position="292"/>
    </location>
</feature>
<feature type="compositionally biased region" description="Low complexity" evidence="1">
    <location>
        <begin position="338"/>
        <end position="369"/>
    </location>
</feature>
<protein>
    <submittedName>
        <fullName evidence="2">Uncharacterized protein</fullName>
    </submittedName>
</protein>
<feature type="compositionally biased region" description="Basic and acidic residues" evidence="1">
    <location>
        <begin position="402"/>
        <end position="418"/>
    </location>
</feature>
<dbReference type="GeneID" id="6011604"/>
<feature type="compositionally biased region" description="Polar residues" evidence="1">
    <location>
        <begin position="91"/>
        <end position="127"/>
    </location>
</feature>
<dbReference type="KEGG" id="cci:CC1G_06481"/>
<accession>A8NN97</accession>
<dbReference type="AlphaFoldDB" id="A8NN97"/>
<gene>
    <name evidence="2" type="ORF">CC1G_06481</name>
</gene>
<evidence type="ECO:0000256" key="1">
    <source>
        <dbReference type="SAM" id="MobiDB-lite"/>
    </source>
</evidence>
<dbReference type="EMBL" id="AACS02000012">
    <property type="protein sequence ID" value="EAU86720.2"/>
    <property type="molecule type" value="Genomic_DNA"/>
</dbReference>
<dbReference type="HOGENOM" id="CLU_478967_0_0_1"/>
<sequence length="569" mass="58121">MAHQMQAYANYIASLNQQAHASSSHILPPNPVLPGVPPSVPAPATPSIPPPESNAQVEPTPMISADDNDTAEPPDATVAQKADPAGEGDVGTNSQIEVLTDSSTSVPGDAGSQTKPGSATDLKQTDNAVAEKEQSNVAATASTPSQPQTSLVPPAHSSPAIGTLPFGPHPVHSPLSPTFPTIPLGSFPHHHPPYFQHPSSPHPQSPGMGVIPFGFPHMPHLNHQHPPHLQQPHQHTPPYPVMTLGLNGMGPGAHVPSLQSPAPPGMMHHQHQQPPHYGSGSAPGSSTAAGFPPLTPNAHPSVGSNMGIGMMSGMNTNPSVPSPLWMSGVLPNGSAAAGNSGSVAGSSGKYATSSSPDLDLLSDPSSPSPAFFQERGRRGKNGRSGSSLSGGGSSGEKDDEGEGSKENDGDESRVGRGEDDSDDGSDFNALLADAILKRPSSIRMGSGSKTSSSNYGKDSSSSSKLGGLAGSVSLDGVWPATLSGMGQQDLGRAGREHAEEDPVAEEVESEFTFPSLSELGNVAREKRVGTPAPADAVASPKPLSTGVESLILKNEMDNPSSASIHGPGQ</sequence>
<feature type="compositionally biased region" description="Pro residues" evidence="1">
    <location>
        <begin position="28"/>
        <end position="52"/>
    </location>
</feature>
<organism evidence="2 3">
    <name type="scientific">Coprinopsis cinerea (strain Okayama-7 / 130 / ATCC MYA-4618 / FGSC 9003)</name>
    <name type="common">Inky cap fungus</name>
    <name type="synonym">Hormographiella aspergillata</name>
    <dbReference type="NCBI Taxonomy" id="240176"/>
    <lineage>
        <taxon>Eukaryota</taxon>
        <taxon>Fungi</taxon>
        <taxon>Dikarya</taxon>
        <taxon>Basidiomycota</taxon>
        <taxon>Agaricomycotina</taxon>
        <taxon>Agaricomycetes</taxon>
        <taxon>Agaricomycetidae</taxon>
        <taxon>Agaricales</taxon>
        <taxon>Agaricineae</taxon>
        <taxon>Psathyrellaceae</taxon>
        <taxon>Coprinopsis</taxon>
    </lineage>
</organism>
<dbReference type="STRING" id="240176.A8NN97"/>
<evidence type="ECO:0000313" key="3">
    <source>
        <dbReference type="Proteomes" id="UP000001861"/>
    </source>
</evidence>
<dbReference type="Proteomes" id="UP000001861">
    <property type="component" value="Unassembled WGS sequence"/>
</dbReference>
<name>A8NN97_COPC7</name>
<feature type="compositionally biased region" description="Low complexity" evidence="1">
    <location>
        <begin position="448"/>
        <end position="474"/>
    </location>
</feature>
<proteinExistence type="predicted"/>
<feature type="compositionally biased region" description="Polar residues" evidence="1">
    <location>
        <begin position="135"/>
        <end position="151"/>
    </location>
</feature>